<dbReference type="SUPFAM" id="SSF52317">
    <property type="entry name" value="Class I glutamine amidotransferase-like"/>
    <property type="match status" value="1"/>
</dbReference>
<dbReference type="PANTHER" id="PTHR30237">
    <property type="entry name" value="MURAMOYLTETRAPEPTIDE CARBOXYPEPTIDASE"/>
    <property type="match status" value="1"/>
</dbReference>
<keyword evidence="5" id="KW-0720">Serine protease</keyword>
<reference evidence="9" key="1">
    <citation type="submission" date="2023-03" db="EMBL/GenBank/DDBJ databases">
        <title>Edaphobacter sp.</title>
        <authorList>
            <person name="Huber K.J."/>
            <person name="Papendorf J."/>
            <person name="Pilke C."/>
            <person name="Bunk B."/>
            <person name="Sproeer C."/>
            <person name="Pester M."/>
        </authorList>
    </citation>
    <scope>NUCLEOTIDE SEQUENCE</scope>
    <source>
        <strain evidence="9">DSM 109920</strain>
    </source>
</reference>
<dbReference type="InterPro" id="IPR027461">
    <property type="entry name" value="Carboxypeptidase_A_C_sf"/>
</dbReference>
<dbReference type="SUPFAM" id="SSF141986">
    <property type="entry name" value="LD-carboxypeptidase A C-terminal domain-like"/>
    <property type="match status" value="1"/>
</dbReference>
<feature type="active site" description="Charge relay system" evidence="6">
    <location>
        <position position="213"/>
    </location>
</feature>
<dbReference type="GO" id="GO:0004180">
    <property type="term" value="F:carboxypeptidase activity"/>
    <property type="evidence" value="ECO:0007669"/>
    <property type="project" value="UniProtKB-KW"/>
</dbReference>
<dbReference type="EMBL" id="CP121195">
    <property type="protein sequence ID" value="XBH12695.1"/>
    <property type="molecule type" value="Genomic_DNA"/>
</dbReference>
<dbReference type="InterPro" id="IPR029062">
    <property type="entry name" value="Class_I_gatase-like"/>
</dbReference>
<keyword evidence="2" id="KW-0121">Carboxypeptidase</keyword>
<evidence type="ECO:0000256" key="5">
    <source>
        <dbReference type="ARBA" id="ARBA00022825"/>
    </source>
</evidence>
<dbReference type="AlphaFoldDB" id="A0AAU7D6H4"/>
<dbReference type="Gene3D" id="3.40.50.10740">
    <property type="entry name" value="Class I glutamine amidotransferase-like"/>
    <property type="match status" value="1"/>
</dbReference>
<dbReference type="Pfam" id="PF02016">
    <property type="entry name" value="Peptidase_S66"/>
    <property type="match status" value="1"/>
</dbReference>
<dbReference type="GO" id="GO:0006508">
    <property type="term" value="P:proteolysis"/>
    <property type="evidence" value="ECO:0007669"/>
    <property type="project" value="UniProtKB-KW"/>
</dbReference>
<evidence type="ECO:0000256" key="3">
    <source>
        <dbReference type="ARBA" id="ARBA00022670"/>
    </source>
</evidence>
<gene>
    <name evidence="9" type="ORF">P8936_13470</name>
</gene>
<feature type="active site" description="Nucleophile" evidence="6">
    <location>
        <position position="117"/>
    </location>
</feature>
<dbReference type="Gene3D" id="3.50.30.60">
    <property type="entry name" value="LD-carboxypeptidase A C-terminal domain-like"/>
    <property type="match status" value="1"/>
</dbReference>
<dbReference type="InterPro" id="IPR040449">
    <property type="entry name" value="Peptidase_S66_N"/>
</dbReference>
<evidence type="ECO:0000256" key="1">
    <source>
        <dbReference type="ARBA" id="ARBA00010233"/>
    </source>
</evidence>
<evidence type="ECO:0000256" key="6">
    <source>
        <dbReference type="PIRSR" id="PIRSR028757-1"/>
    </source>
</evidence>
<proteinExistence type="inferred from homology"/>
<evidence type="ECO:0000259" key="7">
    <source>
        <dbReference type="Pfam" id="PF02016"/>
    </source>
</evidence>
<dbReference type="PIRSF" id="PIRSF028757">
    <property type="entry name" value="LD-carboxypeptidase"/>
    <property type="match status" value="1"/>
</dbReference>
<feature type="active site" description="Charge relay system" evidence="6">
    <location>
        <position position="281"/>
    </location>
</feature>
<comment type="similarity">
    <text evidence="1">Belongs to the peptidase S66 family.</text>
</comment>
<feature type="domain" description="LD-carboxypeptidase N-terminal" evidence="7">
    <location>
        <begin position="21"/>
        <end position="137"/>
    </location>
</feature>
<protein>
    <submittedName>
        <fullName evidence="9">LD-carboxypeptidase</fullName>
    </submittedName>
</protein>
<dbReference type="CDD" id="cd07025">
    <property type="entry name" value="Peptidase_S66"/>
    <property type="match status" value="1"/>
</dbReference>
<keyword evidence="3" id="KW-0645">Protease</keyword>
<dbReference type="GO" id="GO:0008236">
    <property type="term" value="F:serine-type peptidase activity"/>
    <property type="evidence" value="ECO:0007669"/>
    <property type="project" value="UniProtKB-KW"/>
</dbReference>
<sequence length="318" mass="34186">MTTSRNARVKPAALRPGATLAVVSPASTPKSELVHQGIGRLQALGYRTVLGKHALDRGPLYYAGTLEQRLEDFHSAFSDASIEGILCTRGGWGSAELLPFLDATLIRANPKAFIAYSDHTALHSWLHNEANLVTFHGPMVAADFAREDGVDMASWRHSVEGDASWSLGVGDGLRVLRGGVAEGVLEGGCLSILAEALGTPFAPHIQDSILFLEDIGTKPYQWDRMLLHLRYSGVLKGARGIVFGDMCQCVTDAENDYLERAIMHSLRDFDGPIAIGLRSGHVGTPNVTLPLGIPVKLDLAEAGNPQIYFLDSAAIAHL</sequence>
<name>A0AAU7D6H4_9BACT</name>
<dbReference type="PANTHER" id="PTHR30237:SF2">
    <property type="entry name" value="MUREIN TETRAPEPTIDE CARBOXYPEPTIDASE"/>
    <property type="match status" value="1"/>
</dbReference>
<feature type="domain" description="LD-carboxypeptidase C-terminal" evidence="8">
    <location>
        <begin position="182"/>
        <end position="297"/>
    </location>
</feature>
<evidence type="ECO:0000256" key="2">
    <source>
        <dbReference type="ARBA" id="ARBA00022645"/>
    </source>
</evidence>
<evidence type="ECO:0000256" key="4">
    <source>
        <dbReference type="ARBA" id="ARBA00022801"/>
    </source>
</evidence>
<dbReference type="Pfam" id="PF17676">
    <property type="entry name" value="Peptidase_S66C"/>
    <property type="match status" value="1"/>
</dbReference>
<evidence type="ECO:0000259" key="8">
    <source>
        <dbReference type="Pfam" id="PF17676"/>
    </source>
</evidence>
<organism evidence="9">
    <name type="scientific">Edaphobacter paludis</name>
    <dbReference type="NCBI Taxonomy" id="3035702"/>
    <lineage>
        <taxon>Bacteria</taxon>
        <taxon>Pseudomonadati</taxon>
        <taxon>Acidobacteriota</taxon>
        <taxon>Terriglobia</taxon>
        <taxon>Terriglobales</taxon>
        <taxon>Acidobacteriaceae</taxon>
        <taxon>Edaphobacter</taxon>
    </lineage>
</organism>
<dbReference type="RefSeq" id="WP_348269546.1">
    <property type="nucleotide sequence ID" value="NZ_CP121195.1"/>
</dbReference>
<accession>A0AAU7D6H4</accession>
<keyword evidence="4" id="KW-0378">Hydrolase</keyword>
<evidence type="ECO:0000313" key="9">
    <source>
        <dbReference type="EMBL" id="XBH12695.1"/>
    </source>
</evidence>
<dbReference type="InterPro" id="IPR040921">
    <property type="entry name" value="Peptidase_S66C"/>
</dbReference>
<dbReference type="InterPro" id="IPR003507">
    <property type="entry name" value="S66_fam"/>
</dbReference>
<dbReference type="InterPro" id="IPR027478">
    <property type="entry name" value="LdcA_N"/>
</dbReference>